<dbReference type="RefSeq" id="WP_256419607.1">
    <property type="nucleotide sequence ID" value="NZ_JANHDL010000032.1"/>
</dbReference>
<gene>
    <name evidence="2" type="ORF">ACFR9T_18330</name>
</gene>
<evidence type="ECO:0000256" key="1">
    <source>
        <dbReference type="SAM" id="MobiDB-lite"/>
    </source>
</evidence>
<evidence type="ECO:0000313" key="3">
    <source>
        <dbReference type="Proteomes" id="UP001597185"/>
    </source>
</evidence>
<dbReference type="AlphaFoldDB" id="A0ABD6C5M4"/>
<evidence type="ECO:0000313" key="2">
    <source>
        <dbReference type="EMBL" id="MFD1572500.1"/>
    </source>
</evidence>
<name>A0ABD6C5M4_9EURY</name>
<organism evidence="2 3">
    <name type="scientific">Halorubrum laminariae</name>
    <dbReference type="NCBI Taxonomy" id="1433523"/>
    <lineage>
        <taxon>Archaea</taxon>
        <taxon>Methanobacteriati</taxon>
        <taxon>Methanobacteriota</taxon>
        <taxon>Stenosarchaea group</taxon>
        <taxon>Halobacteria</taxon>
        <taxon>Halobacteriales</taxon>
        <taxon>Haloferacaceae</taxon>
        <taxon>Halorubrum</taxon>
    </lineage>
</organism>
<comment type="caution">
    <text evidence="2">The sequence shown here is derived from an EMBL/GenBank/DDBJ whole genome shotgun (WGS) entry which is preliminary data.</text>
</comment>
<proteinExistence type="predicted"/>
<keyword evidence="3" id="KW-1185">Reference proteome</keyword>
<dbReference type="Proteomes" id="UP001597185">
    <property type="component" value="Unassembled WGS sequence"/>
</dbReference>
<sequence length="249" mass="28102">MHPTRHPIREIRDQYLDNTDRFAEYHEQRLDPEHDVRTEANFPLAVIHIAPKLAFSKAATRFPVPELLDRDIRLHSGSSRPRHPEMKANGIACSSDPAPQRGQGGSEVRLYENGVLELTTARVSYERGERHLISDSSLTDPIAWNLSIVLSLLAEQRQDQKVLVTATFIGFDGTRFNAHRPTSPVTDDYVQAPVLSFSAHDASENGTSYNLRTEYVKELFRPLIHSAGREDVPMDIPETLDLPDLSLDE</sequence>
<accession>A0ABD6C5M4</accession>
<dbReference type="EMBL" id="JBHUDB010000039">
    <property type="protein sequence ID" value="MFD1572500.1"/>
    <property type="molecule type" value="Genomic_DNA"/>
</dbReference>
<feature type="region of interest" description="Disordered" evidence="1">
    <location>
        <begin position="75"/>
        <end position="105"/>
    </location>
</feature>
<reference evidence="2 3" key="1">
    <citation type="journal article" date="2019" name="Int. J. Syst. Evol. Microbiol.">
        <title>The Global Catalogue of Microorganisms (GCM) 10K type strain sequencing project: providing services to taxonomists for standard genome sequencing and annotation.</title>
        <authorList>
            <consortium name="The Broad Institute Genomics Platform"/>
            <consortium name="The Broad Institute Genome Sequencing Center for Infectious Disease"/>
            <person name="Wu L."/>
            <person name="Ma J."/>
        </authorList>
    </citation>
    <scope>NUCLEOTIDE SEQUENCE [LARGE SCALE GENOMIC DNA]</scope>
    <source>
        <strain evidence="2 3">CGMCC 1.12689</strain>
    </source>
</reference>
<protein>
    <submittedName>
        <fullName evidence="2">Uncharacterized protein</fullName>
    </submittedName>
</protein>